<dbReference type="Proteomes" id="UP000515208">
    <property type="component" value="Unplaced"/>
</dbReference>
<feature type="compositionally biased region" description="Pro residues" evidence="1">
    <location>
        <begin position="78"/>
        <end position="87"/>
    </location>
</feature>
<organism evidence="2 3">
    <name type="scientific">Bison bison bison</name>
    <name type="common">North American plains bison</name>
    <dbReference type="NCBI Taxonomy" id="43346"/>
    <lineage>
        <taxon>Eukaryota</taxon>
        <taxon>Metazoa</taxon>
        <taxon>Chordata</taxon>
        <taxon>Craniata</taxon>
        <taxon>Vertebrata</taxon>
        <taxon>Euteleostomi</taxon>
        <taxon>Mammalia</taxon>
        <taxon>Eutheria</taxon>
        <taxon>Laurasiatheria</taxon>
        <taxon>Artiodactyla</taxon>
        <taxon>Ruminantia</taxon>
        <taxon>Pecora</taxon>
        <taxon>Bovidae</taxon>
        <taxon>Bovinae</taxon>
        <taxon>Bison</taxon>
    </lineage>
</organism>
<gene>
    <name evidence="3" type="primary">LOC104998459</name>
</gene>
<accession>A0A6P3IJ00</accession>
<dbReference type="KEGG" id="bbis:104998459"/>
<feature type="compositionally biased region" description="Basic and acidic residues" evidence="1">
    <location>
        <begin position="60"/>
        <end position="74"/>
    </location>
</feature>
<proteinExistence type="predicted"/>
<feature type="region of interest" description="Disordered" evidence="1">
    <location>
        <begin position="1"/>
        <end position="95"/>
    </location>
</feature>
<dbReference type="AlphaFoldDB" id="A0A6P3IJ00"/>
<sequence length="297" mass="31545">MLPAARTPRSEEDQGNGSREGTGSTRGRWPRREPAAARRAADASGREDGGRLASPGSVLQKEKRLLVTGRERRWPRAHAPPPPPEHTPGPAAAAYLPRRPASFLCWAQAAPAASGAHGSDEPLTQLRPASRSRPERAVSNPLPAVAAASSNSAPAARDSFPCARSSSAGQRPRLRPRPASPAPEPSPTSARGSAPLRWHRALRRCHSPRGLRARRLAGRSSVPADSSCGPVRLPPPAAGMPWATRPSALGFRPPARPGCFPPRAEPAAGRLRDRRRQVCERPRTSSDLEAASLIAVS</sequence>
<evidence type="ECO:0000313" key="2">
    <source>
        <dbReference type="Proteomes" id="UP000515208"/>
    </source>
</evidence>
<feature type="compositionally biased region" description="Low complexity" evidence="1">
    <location>
        <begin position="137"/>
        <end position="156"/>
    </location>
</feature>
<feature type="compositionally biased region" description="Basic and acidic residues" evidence="1">
    <location>
        <begin position="30"/>
        <end position="50"/>
    </location>
</feature>
<feature type="compositionally biased region" description="Basic residues" evidence="1">
    <location>
        <begin position="197"/>
        <end position="217"/>
    </location>
</feature>
<keyword evidence="2" id="KW-1185">Reference proteome</keyword>
<feature type="region of interest" description="Disordered" evidence="1">
    <location>
        <begin position="110"/>
        <end position="232"/>
    </location>
</feature>
<feature type="compositionally biased region" description="Low complexity" evidence="1">
    <location>
        <begin position="15"/>
        <end position="27"/>
    </location>
</feature>
<feature type="compositionally biased region" description="Basic and acidic residues" evidence="1">
    <location>
        <begin position="276"/>
        <end position="285"/>
    </location>
</feature>
<evidence type="ECO:0000256" key="1">
    <source>
        <dbReference type="SAM" id="MobiDB-lite"/>
    </source>
</evidence>
<dbReference type="RefSeq" id="XP_010851914.1">
    <property type="nucleotide sequence ID" value="XM_010853612.1"/>
</dbReference>
<protein>
    <submittedName>
        <fullName evidence="3">Caskin-1-like</fullName>
    </submittedName>
</protein>
<feature type="compositionally biased region" description="Pro residues" evidence="1">
    <location>
        <begin position="254"/>
        <end position="264"/>
    </location>
</feature>
<feature type="region of interest" description="Disordered" evidence="1">
    <location>
        <begin position="244"/>
        <end position="285"/>
    </location>
</feature>
<dbReference type="GeneID" id="104998459"/>
<evidence type="ECO:0000313" key="3">
    <source>
        <dbReference type="RefSeq" id="XP_010851914.1"/>
    </source>
</evidence>
<reference evidence="3" key="1">
    <citation type="submission" date="2025-08" db="UniProtKB">
        <authorList>
            <consortium name="RefSeq"/>
        </authorList>
    </citation>
    <scope>IDENTIFICATION</scope>
    <source>
        <tissue evidence="3">Blood</tissue>
    </source>
</reference>
<name>A0A6P3IJ00_BISBB</name>